<accession>A0A2Z5FYA1</accession>
<keyword evidence="4 10" id="KW-0808">Transferase</keyword>
<evidence type="ECO:0000256" key="5">
    <source>
        <dbReference type="ARBA" id="ARBA00022694"/>
    </source>
</evidence>
<feature type="site" description="Interaction with substrate tRNA" evidence="10">
    <location>
        <position position="113"/>
    </location>
</feature>
<evidence type="ECO:0000256" key="1">
    <source>
        <dbReference type="ARBA" id="ARBA00001946"/>
    </source>
</evidence>
<dbReference type="InterPro" id="IPR039657">
    <property type="entry name" value="Dimethylallyltransferase"/>
</dbReference>
<keyword evidence="15" id="KW-1185">Reference proteome</keyword>
<feature type="binding site" evidence="10">
    <location>
        <begin position="24"/>
        <end position="29"/>
    </location>
    <ligand>
        <name>substrate</name>
    </ligand>
</feature>
<evidence type="ECO:0000256" key="11">
    <source>
        <dbReference type="RuleBase" id="RU003783"/>
    </source>
</evidence>
<comment type="subunit">
    <text evidence="10">Monomer.</text>
</comment>
<dbReference type="EMBL" id="CP030840">
    <property type="protein sequence ID" value="AXC11447.1"/>
    <property type="molecule type" value="Genomic_DNA"/>
</dbReference>
<proteinExistence type="inferred from homology"/>
<sequence length="325" mass="35765">MSDFDISIQRAGSNHPLIVLLGPTASGKTALSLHLAQHFSGEIVSCDSVAVYRDLEIGTAKPSRAERSQIPHHLIDVADPSEAFTAGDYSRLARAALAAITAHGKLPIVTGGTGLYLRALIDGLFEAPPRSEDIRQRLRRAEAARGAGWLHRILARLDPAASRLIHANDTPKLVRAIEVCLTSRQPMTQAWQSGRDGLRGYKIIRIGLNPGRQALYSRINARAAAMFQDGLVEETRYLVEKYGPDVRPLTSLGYKQALAVIHGDMSNEEAIKSAQQGHRNYAKRQLTWFRREPEVHWLNSFGDEAGTQAEAIRLVTAIENDLEVN</sequence>
<comment type="function">
    <text evidence="2 10 12">Catalyzes the transfer of a dimethylallyl group onto the adenine at position 37 in tRNAs that read codons beginning with uridine, leading to the formation of N6-(dimethylallyl)adenosine (i(6)A).</text>
</comment>
<reference evidence="14 15" key="1">
    <citation type="journal article" date="2018" name="Front. Microbiol.">
        <title>Hydrolytic Capabilities as a Key to Environmental Success: Chitinolytic and Cellulolytic Acidobacteria From Acidic Sub-arctic Soils and Boreal Peatlands.</title>
        <authorList>
            <person name="Belova S.E."/>
            <person name="Ravin N.V."/>
            <person name="Pankratov T.A."/>
            <person name="Rakitin A.L."/>
            <person name="Ivanova A.A."/>
            <person name="Beletsky A.V."/>
            <person name="Mardanov A.V."/>
            <person name="Sinninghe Damste J.S."/>
            <person name="Dedysh S.N."/>
        </authorList>
    </citation>
    <scope>NUCLEOTIDE SEQUENCE [LARGE SCALE GENOMIC DNA]</scope>
    <source>
        <strain evidence="14 15">SBC82</strain>
    </source>
</reference>
<dbReference type="InterPro" id="IPR018022">
    <property type="entry name" value="IPT"/>
</dbReference>
<comment type="caution">
    <text evidence="10">Lacks conserved residue(s) required for the propagation of feature annotation.</text>
</comment>
<evidence type="ECO:0000313" key="15">
    <source>
        <dbReference type="Proteomes" id="UP000253606"/>
    </source>
</evidence>
<evidence type="ECO:0000256" key="3">
    <source>
        <dbReference type="ARBA" id="ARBA00005842"/>
    </source>
</evidence>
<dbReference type="PANTHER" id="PTHR11088">
    <property type="entry name" value="TRNA DIMETHYLALLYLTRANSFERASE"/>
    <property type="match status" value="1"/>
</dbReference>
<evidence type="ECO:0000256" key="6">
    <source>
        <dbReference type="ARBA" id="ARBA00022741"/>
    </source>
</evidence>
<dbReference type="NCBIfam" id="TIGR00174">
    <property type="entry name" value="miaA"/>
    <property type="match status" value="1"/>
</dbReference>
<evidence type="ECO:0000256" key="10">
    <source>
        <dbReference type="HAMAP-Rule" id="MF_00185"/>
    </source>
</evidence>
<dbReference type="GO" id="GO:0005524">
    <property type="term" value="F:ATP binding"/>
    <property type="evidence" value="ECO:0007669"/>
    <property type="project" value="UniProtKB-UniRule"/>
</dbReference>
<dbReference type="RefSeq" id="WP_114206903.1">
    <property type="nucleotide sequence ID" value="NZ_CP030840.1"/>
</dbReference>
<dbReference type="AlphaFoldDB" id="A0A2Z5FYA1"/>
<dbReference type="InterPro" id="IPR027417">
    <property type="entry name" value="P-loop_NTPase"/>
</dbReference>
<dbReference type="KEGG" id="abas:ACPOL_2123"/>
<evidence type="ECO:0000256" key="4">
    <source>
        <dbReference type="ARBA" id="ARBA00022679"/>
    </source>
</evidence>
<name>A0A2Z5FYA1_9BACT</name>
<comment type="similarity">
    <text evidence="3 10 13">Belongs to the IPP transferase family.</text>
</comment>
<dbReference type="GO" id="GO:0052381">
    <property type="term" value="F:tRNA dimethylallyltransferase activity"/>
    <property type="evidence" value="ECO:0007669"/>
    <property type="project" value="UniProtKB-UniRule"/>
</dbReference>
<evidence type="ECO:0000256" key="13">
    <source>
        <dbReference type="RuleBase" id="RU003785"/>
    </source>
</evidence>
<protein>
    <recommendedName>
        <fullName evidence="10">tRNA dimethylallyltransferase</fullName>
        <ecNumber evidence="10">2.5.1.75</ecNumber>
    </recommendedName>
    <alternativeName>
        <fullName evidence="10">Dimethylallyl diphosphate:tRNA dimethylallyltransferase</fullName>
        <shortName evidence="10">DMAPP:tRNA dimethylallyltransferase</shortName>
        <shortName evidence="10">DMATase</shortName>
    </alternativeName>
    <alternativeName>
        <fullName evidence="10">Isopentenyl-diphosphate:tRNA isopentenyltransferase</fullName>
        <shortName evidence="10">IPP transferase</shortName>
        <shortName evidence="10">IPPT</shortName>
        <shortName evidence="10">IPTase</shortName>
    </alternativeName>
</protein>
<evidence type="ECO:0000256" key="9">
    <source>
        <dbReference type="ARBA" id="ARBA00049563"/>
    </source>
</evidence>
<dbReference type="Proteomes" id="UP000253606">
    <property type="component" value="Chromosome"/>
</dbReference>
<keyword evidence="6 10" id="KW-0547">Nucleotide-binding</keyword>
<dbReference type="PANTHER" id="PTHR11088:SF60">
    <property type="entry name" value="TRNA DIMETHYLALLYLTRANSFERASE"/>
    <property type="match status" value="1"/>
</dbReference>
<dbReference type="EC" id="2.5.1.75" evidence="10"/>
<evidence type="ECO:0000256" key="8">
    <source>
        <dbReference type="ARBA" id="ARBA00022842"/>
    </source>
</evidence>
<evidence type="ECO:0000256" key="12">
    <source>
        <dbReference type="RuleBase" id="RU003784"/>
    </source>
</evidence>
<feature type="site" description="Interaction with substrate tRNA" evidence="10">
    <location>
        <position position="135"/>
    </location>
</feature>
<comment type="cofactor">
    <cofactor evidence="1 10">
        <name>Mg(2+)</name>
        <dbReference type="ChEBI" id="CHEBI:18420"/>
    </cofactor>
</comment>
<evidence type="ECO:0000256" key="7">
    <source>
        <dbReference type="ARBA" id="ARBA00022840"/>
    </source>
</evidence>
<dbReference type="SUPFAM" id="SSF52540">
    <property type="entry name" value="P-loop containing nucleoside triphosphate hydrolases"/>
    <property type="match status" value="2"/>
</dbReference>
<dbReference type="Gene3D" id="1.10.20.140">
    <property type="match status" value="1"/>
</dbReference>
<keyword evidence="7 10" id="KW-0067">ATP-binding</keyword>
<evidence type="ECO:0000256" key="2">
    <source>
        <dbReference type="ARBA" id="ARBA00003213"/>
    </source>
</evidence>
<dbReference type="Pfam" id="PF01715">
    <property type="entry name" value="IPPT"/>
    <property type="match status" value="1"/>
</dbReference>
<organism evidence="14 15">
    <name type="scientific">Acidisarcina polymorpha</name>
    <dbReference type="NCBI Taxonomy" id="2211140"/>
    <lineage>
        <taxon>Bacteria</taxon>
        <taxon>Pseudomonadati</taxon>
        <taxon>Acidobacteriota</taxon>
        <taxon>Terriglobia</taxon>
        <taxon>Terriglobales</taxon>
        <taxon>Acidobacteriaceae</taxon>
        <taxon>Acidisarcina</taxon>
    </lineage>
</organism>
<feature type="binding site" evidence="10">
    <location>
        <begin position="22"/>
        <end position="29"/>
    </location>
    <ligand>
        <name>ATP</name>
        <dbReference type="ChEBI" id="CHEBI:30616"/>
    </ligand>
</feature>
<dbReference type="HAMAP" id="MF_00185">
    <property type="entry name" value="IPP_trans"/>
    <property type="match status" value="1"/>
</dbReference>
<gene>
    <name evidence="10" type="primary">miaA</name>
    <name evidence="14" type="ORF">ACPOL_2123</name>
</gene>
<dbReference type="Gene3D" id="3.40.50.300">
    <property type="entry name" value="P-loop containing nucleotide triphosphate hydrolases"/>
    <property type="match status" value="1"/>
</dbReference>
<dbReference type="OrthoDB" id="9776390at2"/>
<feature type="region of interest" description="Interaction with substrate tRNA" evidence="10">
    <location>
        <begin position="47"/>
        <end position="50"/>
    </location>
</feature>
<keyword evidence="5 10" id="KW-0819">tRNA processing</keyword>
<dbReference type="GO" id="GO:0006400">
    <property type="term" value="P:tRNA modification"/>
    <property type="evidence" value="ECO:0007669"/>
    <property type="project" value="TreeGrafter"/>
</dbReference>
<evidence type="ECO:0000313" key="14">
    <source>
        <dbReference type="EMBL" id="AXC11447.1"/>
    </source>
</evidence>
<comment type="catalytic activity">
    <reaction evidence="9 10 11">
        <text>adenosine(37) in tRNA + dimethylallyl diphosphate = N(6)-dimethylallyladenosine(37) in tRNA + diphosphate</text>
        <dbReference type="Rhea" id="RHEA:26482"/>
        <dbReference type="Rhea" id="RHEA-COMP:10162"/>
        <dbReference type="Rhea" id="RHEA-COMP:10375"/>
        <dbReference type="ChEBI" id="CHEBI:33019"/>
        <dbReference type="ChEBI" id="CHEBI:57623"/>
        <dbReference type="ChEBI" id="CHEBI:74411"/>
        <dbReference type="ChEBI" id="CHEBI:74415"/>
        <dbReference type="EC" id="2.5.1.75"/>
    </reaction>
</comment>
<keyword evidence="8 10" id="KW-0460">Magnesium</keyword>